<proteinExistence type="predicted"/>
<gene>
    <name evidence="1" type="ORF">GCM10009858_39210</name>
</gene>
<accession>A0ABN3M9D0</accession>
<dbReference type="EMBL" id="BAAARE010000021">
    <property type="protein sequence ID" value="GAA2497093.1"/>
    <property type="molecule type" value="Genomic_DNA"/>
</dbReference>
<organism evidence="1 2">
    <name type="scientific">Terrabacter carboxydivorans</name>
    <dbReference type="NCBI Taxonomy" id="619730"/>
    <lineage>
        <taxon>Bacteria</taxon>
        <taxon>Bacillati</taxon>
        <taxon>Actinomycetota</taxon>
        <taxon>Actinomycetes</taxon>
        <taxon>Micrococcales</taxon>
        <taxon>Intrasporangiaceae</taxon>
        <taxon>Terrabacter</taxon>
    </lineage>
</organism>
<dbReference type="RefSeq" id="WP_344256761.1">
    <property type="nucleotide sequence ID" value="NZ_BAAARE010000021.1"/>
</dbReference>
<evidence type="ECO:0000313" key="2">
    <source>
        <dbReference type="Proteomes" id="UP001500730"/>
    </source>
</evidence>
<comment type="caution">
    <text evidence="1">The sequence shown here is derived from an EMBL/GenBank/DDBJ whole genome shotgun (WGS) entry which is preliminary data.</text>
</comment>
<reference evidence="1 2" key="1">
    <citation type="journal article" date="2019" name="Int. J. Syst. Evol. Microbiol.">
        <title>The Global Catalogue of Microorganisms (GCM) 10K type strain sequencing project: providing services to taxonomists for standard genome sequencing and annotation.</title>
        <authorList>
            <consortium name="The Broad Institute Genomics Platform"/>
            <consortium name="The Broad Institute Genome Sequencing Center for Infectious Disease"/>
            <person name="Wu L."/>
            <person name="Ma J."/>
        </authorList>
    </citation>
    <scope>NUCLEOTIDE SEQUENCE [LARGE SCALE GENOMIC DNA]</scope>
    <source>
        <strain evidence="1 2">JCM 16259</strain>
    </source>
</reference>
<evidence type="ECO:0000313" key="1">
    <source>
        <dbReference type="EMBL" id="GAA2497093.1"/>
    </source>
</evidence>
<name>A0ABN3M9D0_9MICO</name>
<keyword evidence="2" id="KW-1185">Reference proteome</keyword>
<sequence length="122" mass="13390">MLDNIALTYALDADTSTLLGAAREARNFIAHEGGSFSIHSPRTDQLVGHLENLRESVRDLAEGDNFISALQFELTEDAPFPTQLTSAYVDVVDAWVFYPVRDLIANPTSGQSRPGDGRWHGT</sequence>
<protein>
    <submittedName>
        <fullName evidence="1">Uncharacterized protein</fullName>
    </submittedName>
</protein>
<dbReference type="Proteomes" id="UP001500730">
    <property type="component" value="Unassembled WGS sequence"/>
</dbReference>